<evidence type="ECO:0000313" key="2">
    <source>
        <dbReference type="Proteomes" id="UP000504618"/>
    </source>
</evidence>
<keyword evidence="2" id="KW-1185">Reference proteome</keyword>
<feature type="compositionally biased region" description="Basic residues" evidence="1">
    <location>
        <begin position="84"/>
        <end position="100"/>
    </location>
</feature>
<dbReference type="RefSeq" id="XP_024876760.1">
    <property type="nucleotide sequence ID" value="XM_025020992.1"/>
</dbReference>
<gene>
    <name evidence="3" type="primary">LOC112457766</name>
</gene>
<accession>A0A6J1Q7A6</accession>
<organism evidence="2 3">
    <name type="scientific">Temnothorax curvispinosus</name>
    <dbReference type="NCBI Taxonomy" id="300111"/>
    <lineage>
        <taxon>Eukaryota</taxon>
        <taxon>Metazoa</taxon>
        <taxon>Ecdysozoa</taxon>
        <taxon>Arthropoda</taxon>
        <taxon>Hexapoda</taxon>
        <taxon>Insecta</taxon>
        <taxon>Pterygota</taxon>
        <taxon>Neoptera</taxon>
        <taxon>Endopterygota</taxon>
        <taxon>Hymenoptera</taxon>
        <taxon>Apocrita</taxon>
        <taxon>Aculeata</taxon>
        <taxon>Formicoidea</taxon>
        <taxon>Formicidae</taxon>
        <taxon>Myrmicinae</taxon>
        <taxon>Temnothorax</taxon>
    </lineage>
</organism>
<reference evidence="3" key="1">
    <citation type="submission" date="2025-08" db="UniProtKB">
        <authorList>
            <consortium name="RefSeq"/>
        </authorList>
    </citation>
    <scope>IDENTIFICATION</scope>
    <source>
        <tissue evidence="3">Whole body</tissue>
    </source>
</reference>
<feature type="compositionally biased region" description="Basic and acidic residues" evidence="1">
    <location>
        <begin position="150"/>
        <end position="161"/>
    </location>
</feature>
<feature type="compositionally biased region" description="Polar residues" evidence="1">
    <location>
        <begin position="197"/>
        <end position="212"/>
    </location>
</feature>
<sequence>MESEGSGNPAPHKKNRPDEPSPYIDSDSDSEEEISPRSKFLKALDSSSDSGTVSYYYETDYDTDNSEICQKGEKRKHESSSSTHIRRRKRKHKRTKKHRKDSSPKKLDESHDDTKDAMLHVDEAEGRGPQERLSDDDAAYEPLQEATAPDDARASRKRPSESHTTGVPKKRIDDKKFYNEKEMHKQQEESEDEAMEITSQSSDSHQNRTNIETLEITYG</sequence>
<dbReference type="GeneID" id="112457766"/>
<dbReference type="AlphaFoldDB" id="A0A6J1Q7A6"/>
<evidence type="ECO:0000256" key="1">
    <source>
        <dbReference type="SAM" id="MobiDB-lite"/>
    </source>
</evidence>
<dbReference type="Proteomes" id="UP000504618">
    <property type="component" value="Unplaced"/>
</dbReference>
<protein>
    <submittedName>
        <fullName evidence="3">Uncharacterized protein LOC112457766</fullName>
    </submittedName>
</protein>
<proteinExistence type="predicted"/>
<feature type="compositionally biased region" description="Basic and acidic residues" evidence="1">
    <location>
        <begin position="101"/>
        <end position="135"/>
    </location>
</feature>
<evidence type="ECO:0000313" key="3">
    <source>
        <dbReference type="RefSeq" id="XP_024876760.1"/>
    </source>
</evidence>
<feature type="compositionally biased region" description="Basic and acidic residues" evidence="1">
    <location>
        <begin position="170"/>
        <end position="188"/>
    </location>
</feature>
<feature type="region of interest" description="Disordered" evidence="1">
    <location>
        <begin position="1"/>
        <end position="219"/>
    </location>
</feature>
<feature type="compositionally biased region" description="Basic and acidic residues" evidence="1">
    <location>
        <begin position="70"/>
        <end position="79"/>
    </location>
</feature>
<name>A0A6J1Q7A6_9HYME</name>